<evidence type="ECO:0000313" key="2">
    <source>
        <dbReference type="Proteomes" id="UP000789831"/>
    </source>
</evidence>
<sequence>MCSIDRLLKQNGQNMKKKLEANTTFEKVTGYGLFGYRTAYDEMCLNKLLFHKFPELEKVVMIKTRLLVIIRNDNPAVTIEWECVTGGSVVIVSAYSGIRATLTFGEVTTVHHILLPPWLPSQKLPV</sequence>
<keyword evidence="2" id="KW-1185">Reference proteome</keyword>
<evidence type="ECO:0000313" key="1">
    <source>
        <dbReference type="EMBL" id="CAG8453031.1"/>
    </source>
</evidence>
<dbReference type="EMBL" id="CAJVPL010000138">
    <property type="protein sequence ID" value="CAG8453031.1"/>
    <property type="molecule type" value="Genomic_DNA"/>
</dbReference>
<dbReference type="AlphaFoldDB" id="A0A9N8VEW5"/>
<dbReference type="Proteomes" id="UP000789831">
    <property type="component" value="Unassembled WGS sequence"/>
</dbReference>
<gene>
    <name evidence="1" type="ORF">AGERDE_LOCUS1841</name>
</gene>
<comment type="caution">
    <text evidence="1">The sequence shown here is derived from an EMBL/GenBank/DDBJ whole genome shotgun (WGS) entry which is preliminary data.</text>
</comment>
<reference evidence="1" key="1">
    <citation type="submission" date="2021-06" db="EMBL/GenBank/DDBJ databases">
        <authorList>
            <person name="Kallberg Y."/>
            <person name="Tangrot J."/>
            <person name="Rosling A."/>
        </authorList>
    </citation>
    <scope>NUCLEOTIDE SEQUENCE</scope>
    <source>
        <strain evidence="1">MT106</strain>
    </source>
</reference>
<accession>A0A9N8VEW5</accession>
<name>A0A9N8VEW5_9GLOM</name>
<protein>
    <submittedName>
        <fullName evidence="1">8873_t:CDS:1</fullName>
    </submittedName>
</protein>
<proteinExistence type="predicted"/>
<organism evidence="1 2">
    <name type="scientific">Ambispora gerdemannii</name>
    <dbReference type="NCBI Taxonomy" id="144530"/>
    <lineage>
        <taxon>Eukaryota</taxon>
        <taxon>Fungi</taxon>
        <taxon>Fungi incertae sedis</taxon>
        <taxon>Mucoromycota</taxon>
        <taxon>Glomeromycotina</taxon>
        <taxon>Glomeromycetes</taxon>
        <taxon>Archaeosporales</taxon>
        <taxon>Ambisporaceae</taxon>
        <taxon>Ambispora</taxon>
    </lineage>
</organism>